<dbReference type="AlphaFoldDB" id="A0A645DHX6"/>
<sequence>MDANEAIAHVGNMHNCYLRFMLNMGMFFTTLSLLFYFSLIVDTIRHNKTVPFVLSGYLIAFALMNIGEDFFVGVGATDYICTLFIFGFINYYWKREKKD</sequence>
<evidence type="ECO:0008006" key="3">
    <source>
        <dbReference type="Google" id="ProtNLM"/>
    </source>
</evidence>
<evidence type="ECO:0000313" key="2">
    <source>
        <dbReference type="EMBL" id="MPM89094.1"/>
    </source>
</evidence>
<dbReference type="EMBL" id="VSSQ01036585">
    <property type="protein sequence ID" value="MPM89094.1"/>
    <property type="molecule type" value="Genomic_DNA"/>
</dbReference>
<name>A0A645DHX6_9ZZZZ</name>
<evidence type="ECO:0000256" key="1">
    <source>
        <dbReference type="SAM" id="Phobius"/>
    </source>
</evidence>
<proteinExistence type="predicted"/>
<gene>
    <name evidence="2" type="ORF">SDC9_136202</name>
</gene>
<feature type="transmembrane region" description="Helical" evidence="1">
    <location>
        <begin position="72"/>
        <end position="93"/>
    </location>
</feature>
<organism evidence="2">
    <name type="scientific">bioreactor metagenome</name>
    <dbReference type="NCBI Taxonomy" id="1076179"/>
    <lineage>
        <taxon>unclassified sequences</taxon>
        <taxon>metagenomes</taxon>
        <taxon>ecological metagenomes</taxon>
    </lineage>
</organism>
<comment type="caution">
    <text evidence="2">The sequence shown here is derived from an EMBL/GenBank/DDBJ whole genome shotgun (WGS) entry which is preliminary data.</text>
</comment>
<protein>
    <recommendedName>
        <fullName evidence="3">O-antigen ligase</fullName>
    </recommendedName>
</protein>
<feature type="transmembrane region" description="Helical" evidence="1">
    <location>
        <begin position="20"/>
        <end position="37"/>
    </location>
</feature>
<keyword evidence="1" id="KW-0812">Transmembrane</keyword>
<reference evidence="2" key="1">
    <citation type="submission" date="2019-08" db="EMBL/GenBank/DDBJ databases">
        <authorList>
            <person name="Kucharzyk K."/>
            <person name="Murdoch R.W."/>
            <person name="Higgins S."/>
            <person name="Loffler F."/>
        </authorList>
    </citation>
    <scope>NUCLEOTIDE SEQUENCE</scope>
</reference>
<feature type="transmembrane region" description="Helical" evidence="1">
    <location>
        <begin position="49"/>
        <end position="66"/>
    </location>
</feature>
<keyword evidence="1" id="KW-1133">Transmembrane helix</keyword>
<keyword evidence="1" id="KW-0472">Membrane</keyword>
<accession>A0A645DHX6</accession>